<dbReference type="AlphaFoldDB" id="A0A1W5DCA5"/>
<evidence type="ECO:0000256" key="1">
    <source>
        <dbReference type="ARBA" id="ARBA00004123"/>
    </source>
</evidence>
<feature type="region of interest" description="Disordered" evidence="8">
    <location>
        <begin position="92"/>
        <end position="129"/>
    </location>
</feature>
<keyword evidence="11" id="KW-1185">Reference proteome</keyword>
<feature type="region of interest" description="Disordered" evidence="8">
    <location>
        <begin position="493"/>
        <end position="641"/>
    </location>
</feature>
<dbReference type="GO" id="GO:0008168">
    <property type="term" value="F:methyltransferase activity"/>
    <property type="evidence" value="ECO:0007669"/>
    <property type="project" value="UniProtKB-KW"/>
</dbReference>
<dbReference type="GO" id="GO:0035267">
    <property type="term" value="C:NuA4 histone acetyltransferase complex"/>
    <property type="evidence" value="ECO:0007669"/>
    <property type="project" value="InterPro"/>
</dbReference>
<dbReference type="GO" id="GO:0006338">
    <property type="term" value="P:chromatin remodeling"/>
    <property type="evidence" value="ECO:0007669"/>
    <property type="project" value="InterPro"/>
</dbReference>
<comment type="subcellular location">
    <subcellularLocation>
        <location evidence="1">Nucleus</location>
    </subcellularLocation>
</comment>
<dbReference type="PANTHER" id="PTHR12855:SF10">
    <property type="entry name" value="DNA METHYLTRANSFERASE 1-ASSOCIATED PROTEIN 1"/>
    <property type="match status" value="1"/>
</dbReference>
<dbReference type="Pfam" id="PF16282">
    <property type="entry name" value="SANT_DAMP1_like"/>
    <property type="match status" value="1"/>
</dbReference>
<evidence type="ECO:0000256" key="3">
    <source>
        <dbReference type="ARBA" id="ARBA00019132"/>
    </source>
</evidence>
<dbReference type="InterPro" id="IPR032563">
    <property type="entry name" value="DAMP1_SANT-like"/>
</dbReference>
<name>A0A1W5DCA5_9LECA</name>
<dbReference type="Gene3D" id="1.10.10.60">
    <property type="entry name" value="Homeodomain-like"/>
    <property type="match status" value="1"/>
</dbReference>
<keyword evidence="5" id="KW-0805">Transcription regulation</keyword>
<organism evidence="10 11">
    <name type="scientific">Lasallia pustulata</name>
    <dbReference type="NCBI Taxonomy" id="136370"/>
    <lineage>
        <taxon>Eukaryota</taxon>
        <taxon>Fungi</taxon>
        <taxon>Dikarya</taxon>
        <taxon>Ascomycota</taxon>
        <taxon>Pezizomycotina</taxon>
        <taxon>Lecanoromycetes</taxon>
        <taxon>OSLEUM clade</taxon>
        <taxon>Umbilicariomycetidae</taxon>
        <taxon>Umbilicariales</taxon>
        <taxon>Umbilicariaceae</taxon>
        <taxon>Lasallia</taxon>
    </lineage>
</organism>
<proteinExistence type="inferred from homology"/>
<dbReference type="EMBL" id="FWEW01003740">
    <property type="protein sequence ID" value="SLM40620.1"/>
    <property type="molecule type" value="Genomic_DNA"/>
</dbReference>
<evidence type="ECO:0000256" key="7">
    <source>
        <dbReference type="ARBA" id="ARBA00023242"/>
    </source>
</evidence>
<evidence type="ECO:0000256" key="5">
    <source>
        <dbReference type="ARBA" id="ARBA00023015"/>
    </source>
</evidence>
<feature type="compositionally biased region" description="Low complexity" evidence="8">
    <location>
        <begin position="376"/>
        <end position="391"/>
    </location>
</feature>
<dbReference type="PANTHER" id="PTHR12855">
    <property type="entry name" value="DNA METHYLTRANSFERASE 1-ASSOCIATED PROTEIN 1 FAMILY MEMBER"/>
    <property type="match status" value="1"/>
</dbReference>
<feature type="region of interest" description="Disordered" evidence="8">
    <location>
        <begin position="1"/>
        <end position="33"/>
    </location>
</feature>
<keyword evidence="6" id="KW-0804">Transcription</keyword>
<evidence type="ECO:0000256" key="6">
    <source>
        <dbReference type="ARBA" id="ARBA00023163"/>
    </source>
</evidence>
<keyword evidence="10" id="KW-0808">Transferase</keyword>
<protein>
    <recommendedName>
        <fullName evidence="3">SWR1-complex protein 4</fullName>
    </recommendedName>
</protein>
<dbReference type="GO" id="GO:0006281">
    <property type="term" value="P:DNA repair"/>
    <property type="evidence" value="ECO:0007669"/>
    <property type="project" value="InterPro"/>
</dbReference>
<feature type="compositionally biased region" description="Polar residues" evidence="8">
    <location>
        <begin position="118"/>
        <end position="129"/>
    </location>
</feature>
<reference evidence="11" key="1">
    <citation type="submission" date="2017-03" db="EMBL/GenBank/DDBJ databases">
        <authorList>
            <person name="Sharma R."/>
            <person name="Thines M."/>
        </authorList>
    </citation>
    <scope>NUCLEOTIDE SEQUENCE [LARGE SCALE GENOMIC DNA]</scope>
</reference>
<dbReference type="GO" id="GO:0000812">
    <property type="term" value="C:Swr1 complex"/>
    <property type="evidence" value="ECO:0007669"/>
    <property type="project" value="TreeGrafter"/>
</dbReference>
<evidence type="ECO:0000256" key="2">
    <source>
        <dbReference type="ARBA" id="ARBA00006918"/>
    </source>
</evidence>
<keyword evidence="10" id="KW-0489">Methyltransferase</keyword>
<keyword evidence="7" id="KW-0539">Nucleus</keyword>
<dbReference type="Proteomes" id="UP000192927">
    <property type="component" value="Unassembled WGS sequence"/>
</dbReference>
<evidence type="ECO:0000313" key="11">
    <source>
        <dbReference type="Proteomes" id="UP000192927"/>
    </source>
</evidence>
<evidence type="ECO:0000259" key="9">
    <source>
        <dbReference type="Pfam" id="PF16282"/>
    </source>
</evidence>
<evidence type="ECO:0000256" key="4">
    <source>
        <dbReference type="ARBA" id="ARBA00022853"/>
    </source>
</evidence>
<sequence length="641" mass="71123">MTSADVRDMLDLPTGDGHPRPAKKQKTVEKRPEGITRELFALLGERAPPVAITDHIKYKERPKSRHKAQRWVMTAFTNPAREDGLVLRHWRRAPDPNTTGLPPATPASTETPGGANGLSETSQDSKATQTEADYHFAKFNVKVEAPEYDDNQYEAYLKSDQWSREESDYLISMAKDYDLRWIVIADRYDYQPNKTLAEEQSNTIVKPRKPRTMEGLKARYYEIAAKTMALHHPISTMSATEFDLHEKMIKFDPRQEATRKQLAEALLSRSSEEIKDEEILLGELKRIVTNEERFSQERRELYARLEAPQSSGNTAMYQSSQGLAQLMQTLLSADKNKKRRSLLGPNEGGASSPAGGGSQQNLSTQADRSHRDSLLSNSSIKKATASSSSATQRQLTPREELKFGVSHHERLTSGVQFRHERITKLAQAKSNVQATKISAALAELQIPARLVMPTAKVVAEYERLIGCIHTLLDVRKVAEKVEGEIRVMRAQREMVEEEEEEEEEGVGGEEREKVDGERARAAGDNHEADEVGEEENGTENEIEIEDEVDEDEDEEDDVDDDDDDQASLDAAQVQDQDKPSSDDDRDDDLDGADAVLTAAGTAAVAPRSRSAGGSGGAAAAVKRSASVLSGGSEKSVKRVRK</sequence>
<feature type="compositionally biased region" description="Low complexity" evidence="8">
    <location>
        <begin position="344"/>
        <end position="353"/>
    </location>
</feature>
<feature type="compositionally biased region" description="Acidic residues" evidence="8">
    <location>
        <begin position="530"/>
        <end position="566"/>
    </location>
</feature>
<feature type="compositionally biased region" description="Low complexity" evidence="8">
    <location>
        <begin position="592"/>
        <end position="627"/>
    </location>
</feature>
<feature type="compositionally biased region" description="Acidic residues" evidence="8">
    <location>
        <begin position="495"/>
        <end position="507"/>
    </location>
</feature>
<comment type="similarity">
    <text evidence="2">Belongs to the SWC4 family.</text>
</comment>
<feature type="region of interest" description="Disordered" evidence="8">
    <location>
        <begin position="339"/>
        <end position="400"/>
    </location>
</feature>
<feature type="compositionally biased region" description="Polar residues" evidence="8">
    <location>
        <begin position="96"/>
        <end position="111"/>
    </location>
</feature>
<evidence type="ECO:0000256" key="8">
    <source>
        <dbReference type="SAM" id="MobiDB-lite"/>
    </source>
</evidence>
<dbReference type="GO" id="GO:0032259">
    <property type="term" value="P:methylation"/>
    <property type="evidence" value="ECO:0007669"/>
    <property type="project" value="UniProtKB-KW"/>
</dbReference>
<evidence type="ECO:0000313" key="10">
    <source>
        <dbReference type="EMBL" id="SLM40620.1"/>
    </source>
</evidence>
<feature type="domain" description="DAMP1 SANT/Myb-like" evidence="9">
    <location>
        <begin position="134"/>
        <end position="226"/>
    </location>
</feature>
<feature type="compositionally biased region" description="Basic and acidic residues" evidence="8">
    <location>
        <begin position="508"/>
        <end position="529"/>
    </location>
</feature>
<dbReference type="InterPro" id="IPR027109">
    <property type="entry name" value="Swc4/Dmap1"/>
</dbReference>
<keyword evidence="4" id="KW-0156">Chromatin regulator</keyword>
<dbReference type="GO" id="GO:0003714">
    <property type="term" value="F:transcription corepressor activity"/>
    <property type="evidence" value="ECO:0007669"/>
    <property type="project" value="TreeGrafter"/>
</dbReference>
<dbReference type="GO" id="GO:0000122">
    <property type="term" value="P:negative regulation of transcription by RNA polymerase II"/>
    <property type="evidence" value="ECO:0007669"/>
    <property type="project" value="TreeGrafter"/>
</dbReference>
<accession>A0A1W5DCA5</accession>
<feature type="compositionally biased region" description="Basic and acidic residues" evidence="8">
    <location>
        <begin position="1"/>
        <end position="10"/>
    </location>
</feature>